<feature type="domain" description="N-acetyltransferase" evidence="1">
    <location>
        <begin position="25"/>
        <end position="175"/>
    </location>
</feature>
<dbReference type="GO" id="GO:0016747">
    <property type="term" value="F:acyltransferase activity, transferring groups other than amino-acyl groups"/>
    <property type="evidence" value="ECO:0007669"/>
    <property type="project" value="InterPro"/>
</dbReference>
<accession>A0A6I4RFM3</accession>
<dbReference type="RefSeq" id="WP_154607694.1">
    <property type="nucleotide sequence ID" value="NZ_CP072115.1"/>
</dbReference>
<dbReference type="PANTHER" id="PTHR43617:SF22">
    <property type="entry name" value="L-AMINO ACID N-ACETYLTRANSFERASE AAAT"/>
    <property type="match status" value="1"/>
</dbReference>
<reference evidence="3 5" key="1">
    <citation type="submission" date="2019-10" db="EMBL/GenBank/DDBJ databases">
        <title>Streptococcis sp, isolated from the respiratory tract of Marmot.</title>
        <authorList>
            <person name="Zhang G."/>
        </authorList>
    </citation>
    <scope>NUCLEOTIDE SEQUENCE [LARGE SCALE GENOMIC DNA]</scope>
    <source>
        <strain evidence="3">Zg-70</strain>
        <strain evidence="5">zg-70</strain>
    </source>
</reference>
<dbReference type="Gene3D" id="3.40.630.30">
    <property type="match status" value="1"/>
</dbReference>
<protein>
    <submittedName>
        <fullName evidence="3">GNAT family N-acetyltransferase</fullName>
    </submittedName>
</protein>
<sequence>MGQIEKEIFFEQADSTHAAAFIDFMNQVAIETDFLVMDETGFQFTPDELAVIFENSLSSPNQLHLLALCGEEVIGAVTVRASKQYRISHIGNVFIALRKDYWGHGIGRILLEEVIEWAKSYGIIKRLELTVQARNERAVALYQKVGFEIEGTQKWGARTDEGEWLDLYYMGKLIDDK</sequence>
<name>A0A6I4RFM3_9STRE</name>
<evidence type="ECO:0000313" key="4">
    <source>
        <dbReference type="Proteomes" id="UP000435060"/>
    </source>
</evidence>
<proteinExistence type="predicted"/>
<dbReference type="Proteomes" id="UP000435060">
    <property type="component" value="Unassembled WGS sequence"/>
</dbReference>
<dbReference type="InterPro" id="IPR000182">
    <property type="entry name" value="GNAT_dom"/>
</dbReference>
<dbReference type="SUPFAM" id="SSF55729">
    <property type="entry name" value="Acyl-CoA N-acyltransferases (Nat)"/>
    <property type="match status" value="1"/>
</dbReference>
<dbReference type="CDD" id="cd04301">
    <property type="entry name" value="NAT_SF"/>
    <property type="match status" value="1"/>
</dbReference>
<dbReference type="PANTHER" id="PTHR43617">
    <property type="entry name" value="L-AMINO ACID N-ACETYLTRANSFERASE"/>
    <property type="match status" value="1"/>
</dbReference>
<reference evidence="2 4" key="2">
    <citation type="submission" date="2019-11" db="EMBL/GenBank/DDBJ databases">
        <title>Streptococcis sp. isolated from the respiratory tract of Marmot.</title>
        <authorList>
            <person name="Zhang G."/>
        </authorList>
    </citation>
    <scope>NUCLEOTIDE SEQUENCE [LARGE SCALE GENOMIC DNA]</scope>
    <source>
        <strain evidence="2">Zg-86</strain>
        <strain evidence="4">zg-86</strain>
    </source>
</reference>
<dbReference type="AlphaFoldDB" id="A0A6I4RFM3"/>
<dbReference type="PROSITE" id="PS51186">
    <property type="entry name" value="GNAT"/>
    <property type="match status" value="1"/>
</dbReference>
<evidence type="ECO:0000313" key="2">
    <source>
        <dbReference type="EMBL" id="MTB63656.1"/>
    </source>
</evidence>
<dbReference type="InterPro" id="IPR016181">
    <property type="entry name" value="Acyl_CoA_acyltransferase"/>
</dbReference>
<comment type="caution">
    <text evidence="3">The sequence shown here is derived from an EMBL/GenBank/DDBJ whole genome shotgun (WGS) entry which is preliminary data.</text>
</comment>
<evidence type="ECO:0000313" key="3">
    <source>
        <dbReference type="EMBL" id="MWV55637.1"/>
    </source>
</evidence>
<evidence type="ECO:0000259" key="1">
    <source>
        <dbReference type="PROSITE" id="PS51186"/>
    </source>
</evidence>
<gene>
    <name evidence="2" type="ORF">GGG87_01350</name>
    <name evidence="3" type="ORF">GGH11_01350</name>
</gene>
<dbReference type="InterPro" id="IPR050276">
    <property type="entry name" value="MshD_Acetyltransferase"/>
</dbReference>
<keyword evidence="4" id="KW-1185">Reference proteome</keyword>
<dbReference type="Proteomes" id="UP000435423">
    <property type="component" value="Unassembled WGS sequence"/>
</dbReference>
<dbReference type="EMBL" id="WUBJ01000002">
    <property type="protein sequence ID" value="MWV55637.1"/>
    <property type="molecule type" value="Genomic_DNA"/>
</dbReference>
<dbReference type="EMBL" id="WLCG01000002">
    <property type="protein sequence ID" value="MTB63656.1"/>
    <property type="molecule type" value="Genomic_DNA"/>
</dbReference>
<evidence type="ECO:0000313" key="5">
    <source>
        <dbReference type="Proteomes" id="UP000435423"/>
    </source>
</evidence>
<organism evidence="3 5">
    <name type="scientific">Streptococcus zhangguiae</name>
    <dbReference type="NCBI Taxonomy" id="2664091"/>
    <lineage>
        <taxon>Bacteria</taxon>
        <taxon>Bacillati</taxon>
        <taxon>Bacillota</taxon>
        <taxon>Bacilli</taxon>
        <taxon>Lactobacillales</taxon>
        <taxon>Streptococcaceae</taxon>
        <taxon>Streptococcus</taxon>
    </lineage>
</organism>
<dbReference type="Pfam" id="PF00583">
    <property type="entry name" value="Acetyltransf_1"/>
    <property type="match status" value="1"/>
</dbReference>